<accession>A0A8H3DPF4</accession>
<gene>
    <name evidence="2" type="ORF">RDB_LOCUS184424</name>
</gene>
<dbReference type="Proteomes" id="UP000663843">
    <property type="component" value="Unassembled WGS sequence"/>
</dbReference>
<dbReference type="EMBL" id="CAJMWT010008684">
    <property type="protein sequence ID" value="CAE6534798.1"/>
    <property type="molecule type" value="Genomic_DNA"/>
</dbReference>
<evidence type="ECO:0000313" key="2">
    <source>
        <dbReference type="EMBL" id="CAE6534798.1"/>
    </source>
</evidence>
<evidence type="ECO:0000256" key="1">
    <source>
        <dbReference type="SAM" id="MobiDB-lite"/>
    </source>
</evidence>
<name>A0A8H3DPF4_9AGAM</name>
<dbReference type="AlphaFoldDB" id="A0A8H3DPF4"/>
<feature type="region of interest" description="Disordered" evidence="1">
    <location>
        <begin position="1"/>
        <end position="24"/>
    </location>
</feature>
<comment type="caution">
    <text evidence="2">The sequence shown here is derived from an EMBL/GenBank/DDBJ whole genome shotgun (WGS) entry which is preliminary data.</text>
</comment>
<feature type="compositionally biased region" description="Polar residues" evidence="1">
    <location>
        <begin position="107"/>
        <end position="125"/>
    </location>
</feature>
<sequence length="146" mass="15963">MPKCRHATPKREPRTSNRKNTATRYKFGHSRARVVDNSRACGLSNPASPSSRSYTRAIACPTLVPPLPLVRSISPATYEPGQPRTRPGLDDRVENQRVWDAEIGPGTNHTVRGSADLTRSVTTPSHMGRDRGPDLTIEAVPTVVAQ</sequence>
<evidence type="ECO:0000313" key="3">
    <source>
        <dbReference type="Proteomes" id="UP000663843"/>
    </source>
</evidence>
<protein>
    <submittedName>
        <fullName evidence="2">Uncharacterized protein</fullName>
    </submittedName>
</protein>
<proteinExistence type="predicted"/>
<organism evidence="2 3">
    <name type="scientific">Rhizoctonia solani</name>
    <dbReference type="NCBI Taxonomy" id="456999"/>
    <lineage>
        <taxon>Eukaryota</taxon>
        <taxon>Fungi</taxon>
        <taxon>Dikarya</taxon>
        <taxon>Basidiomycota</taxon>
        <taxon>Agaricomycotina</taxon>
        <taxon>Agaricomycetes</taxon>
        <taxon>Cantharellales</taxon>
        <taxon>Ceratobasidiaceae</taxon>
        <taxon>Rhizoctonia</taxon>
    </lineage>
</organism>
<reference evidence="2" key="1">
    <citation type="submission" date="2021-01" db="EMBL/GenBank/DDBJ databases">
        <authorList>
            <person name="Kaushik A."/>
        </authorList>
    </citation>
    <scope>NUCLEOTIDE SEQUENCE</scope>
    <source>
        <strain evidence="2">AG2-2IIIB</strain>
    </source>
</reference>
<feature type="region of interest" description="Disordered" evidence="1">
    <location>
        <begin position="100"/>
        <end position="146"/>
    </location>
</feature>